<dbReference type="EMBL" id="JACVVK020000018">
    <property type="protein sequence ID" value="KAK7503718.1"/>
    <property type="molecule type" value="Genomic_DNA"/>
</dbReference>
<dbReference type="GO" id="GO:0004185">
    <property type="term" value="F:serine-type carboxypeptidase activity"/>
    <property type="evidence" value="ECO:0007669"/>
    <property type="project" value="UniProtKB-EC"/>
</dbReference>
<keyword evidence="8" id="KW-0865">Zymogen</keyword>
<comment type="subunit">
    <text evidence="3">Homodimer.</text>
</comment>
<dbReference type="InterPro" id="IPR042269">
    <property type="entry name" value="Ser_carbopepase_S28_SKS"/>
</dbReference>
<evidence type="ECO:0000256" key="8">
    <source>
        <dbReference type="ARBA" id="ARBA00023145"/>
    </source>
</evidence>
<evidence type="ECO:0000256" key="10">
    <source>
        <dbReference type="ARBA" id="ARBA00023180"/>
    </source>
</evidence>
<evidence type="ECO:0000313" key="18">
    <source>
        <dbReference type="EMBL" id="KAK7503718.1"/>
    </source>
</evidence>
<evidence type="ECO:0000256" key="7">
    <source>
        <dbReference type="ARBA" id="ARBA00022801"/>
    </source>
</evidence>
<evidence type="ECO:0000256" key="6">
    <source>
        <dbReference type="ARBA" id="ARBA00022729"/>
    </source>
</evidence>
<comment type="subcellular location">
    <subcellularLocation>
        <location evidence="1">Lysosome</location>
    </subcellularLocation>
</comment>
<keyword evidence="4" id="KW-0121">Carboxypeptidase</keyword>
<evidence type="ECO:0000256" key="13">
    <source>
        <dbReference type="ARBA" id="ARBA00059701"/>
    </source>
</evidence>
<evidence type="ECO:0000256" key="17">
    <source>
        <dbReference type="ARBA" id="ARBA00076608"/>
    </source>
</evidence>
<dbReference type="InterPro" id="IPR008758">
    <property type="entry name" value="Peptidase_S28"/>
</dbReference>
<dbReference type="Gene3D" id="3.40.50.1820">
    <property type="entry name" value="alpha/beta hydrolase"/>
    <property type="match status" value="1"/>
</dbReference>
<dbReference type="EC" id="3.4.16.2" evidence="14"/>
<evidence type="ECO:0000256" key="16">
    <source>
        <dbReference type="ARBA" id="ARBA00076475"/>
    </source>
</evidence>
<comment type="caution">
    <text evidence="18">The sequence shown here is derived from an EMBL/GenBank/DDBJ whole genome shotgun (WGS) entry which is preliminary data.</text>
</comment>
<dbReference type="Pfam" id="PF05577">
    <property type="entry name" value="Peptidase_S28"/>
    <property type="match status" value="1"/>
</dbReference>
<dbReference type="InterPro" id="IPR029058">
    <property type="entry name" value="AB_hydrolase_fold"/>
</dbReference>
<keyword evidence="9" id="KW-1015">Disulfide bond</keyword>
<evidence type="ECO:0000256" key="11">
    <source>
        <dbReference type="ARBA" id="ARBA00023228"/>
    </source>
</evidence>
<evidence type="ECO:0000256" key="1">
    <source>
        <dbReference type="ARBA" id="ARBA00004371"/>
    </source>
</evidence>
<keyword evidence="19" id="KW-1185">Reference proteome</keyword>
<dbReference type="SUPFAM" id="SSF53474">
    <property type="entry name" value="alpha/beta-Hydrolases"/>
    <property type="match status" value="1"/>
</dbReference>
<sequence length="482" mass="54428">MVDALKVLFGVSVVSFLGTTAAVFHYRRSSPYNPKHRNPLHDGYSYQTLNFTQNVDHFGFRNTDKFQQRYLVADQFWNHDNGPIFFYTGNEGDIAWLCNNTGFMWDMAPDFKALLVFAEHRYYGESLPYGSDSFANSSALDYLTAEQALADYAELIRHIKCTMPGAAKSPVIVFGGSYGGMLAAWMRLKYPNLVLGALTSSAPVWQFEGLTPCGGFYSKLQQIYESVSPQCVDNIANSWSTITGQWPGALDVLTKAFRLCKPIESKYDLDPLLDWIVNVLVNLATANYPYPASFLEPLPAYPVKEFCKYLETPLSDKALLEAMGRGMNMYFNYTGQATCLNMSKQATDNFGDRAWYYQTCTELVMPLCSNNTSMFFNMDWDIGYYSEQCKYNIGVAPREDWISLQYWGKEIMSASNIIFSNGLLDPLSQAGVLETLSPSLIAIQIPMAAHHLDLRGQNPADPSDVREAREQEKNILRDWLYG</sequence>
<name>A0ABD0LX80_9CAEN</name>
<evidence type="ECO:0000256" key="14">
    <source>
        <dbReference type="ARBA" id="ARBA00066456"/>
    </source>
</evidence>
<keyword evidence="11" id="KW-0458">Lysosome</keyword>
<comment type="similarity">
    <text evidence="2">Belongs to the peptidase S28 family.</text>
</comment>
<keyword evidence="5" id="KW-0645">Protease</keyword>
<keyword evidence="7" id="KW-0378">Hydrolase</keyword>
<comment type="function">
    <text evidence="13">Cleaves C-terminal amino acids linked to proline in peptides such as angiotensin II, III and des-Arg9-bradykinin. This cleavage occurs at acidic pH, but enzymatic activity is retained with some substrates at neutral pH.</text>
</comment>
<keyword evidence="6" id="KW-0732">Signal</keyword>
<evidence type="ECO:0000256" key="5">
    <source>
        <dbReference type="ARBA" id="ARBA00022670"/>
    </source>
</evidence>
<gene>
    <name evidence="18" type="ORF">BaRGS_00004841</name>
</gene>
<evidence type="ECO:0000256" key="4">
    <source>
        <dbReference type="ARBA" id="ARBA00022645"/>
    </source>
</evidence>
<proteinExistence type="inferred from homology"/>
<evidence type="ECO:0000256" key="12">
    <source>
        <dbReference type="ARBA" id="ARBA00052013"/>
    </source>
</evidence>
<protein>
    <recommendedName>
        <fullName evidence="15">Lysosomal Pro-X carboxypeptidase</fullName>
        <ecNumber evidence="14">3.4.16.2</ecNumber>
    </recommendedName>
    <alternativeName>
        <fullName evidence="17">Proline carboxypeptidase</fullName>
    </alternativeName>
    <alternativeName>
        <fullName evidence="16">Prolylcarboxypeptidase</fullName>
    </alternativeName>
</protein>
<evidence type="ECO:0000256" key="15">
    <source>
        <dbReference type="ARBA" id="ARBA00073691"/>
    </source>
</evidence>
<dbReference type="FunFam" id="1.20.120.980:FF:000002">
    <property type="entry name" value="lysosomal Pro-X carboxypeptidase"/>
    <property type="match status" value="1"/>
</dbReference>
<evidence type="ECO:0000256" key="9">
    <source>
        <dbReference type="ARBA" id="ARBA00023157"/>
    </source>
</evidence>
<dbReference type="AlphaFoldDB" id="A0ABD0LX80"/>
<dbReference type="PANTHER" id="PTHR11010:SF38">
    <property type="entry name" value="LYSOSOMAL PRO-X CARBOXYPEPTIDASE"/>
    <property type="match status" value="1"/>
</dbReference>
<reference evidence="18 19" key="1">
    <citation type="journal article" date="2023" name="Sci. Data">
        <title>Genome assembly of the Korean intertidal mud-creeper Batillaria attramentaria.</title>
        <authorList>
            <person name="Patra A.K."/>
            <person name="Ho P.T."/>
            <person name="Jun S."/>
            <person name="Lee S.J."/>
            <person name="Kim Y."/>
            <person name="Won Y.J."/>
        </authorList>
    </citation>
    <scope>NUCLEOTIDE SEQUENCE [LARGE SCALE GENOMIC DNA]</scope>
    <source>
        <strain evidence="18">Wonlab-2016</strain>
    </source>
</reference>
<evidence type="ECO:0000256" key="2">
    <source>
        <dbReference type="ARBA" id="ARBA00011079"/>
    </source>
</evidence>
<organism evidence="18 19">
    <name type="scientific">Batillaria attramentaria</name>
    <dbReference type="NCBI Taxonomy" id="370345"/>
    <lineage>
        <taxon>Eukaryota</taxon>
        <taxon>Metazoa</taxon>
        <taxon>Spiralia</taxon>
        <taxon>Lophotrochozoa</taxon>
        <taxon>Mollusca</taxon>
        <taxon>Gastropoda</taxon>
        <taxon>Caenogastropoda</taxon>
        <taxon>Sorbeoconcha</taxon>
        <taxon>Cerithioidea</taxon>
        <taxon>Batillariidae</taxon>
        <taxon>Batillaria</taxon>
    </lineage>
</organism>
<evidence type="ECO:0000256" key="3">
    <source>
        <dbReference type="ARBA" id="ARBA00011738"/>
    </source>
</evidence>
<dbReference type="GO" id="GO:0005764">
    <property type="term" value="C:lysosome"/>
    <property type="evidence" value="ECO:0007669"/>
    <property type="project" value="UniProtKB-SubCell"/>
</dbReference>
<accession>A0ABD0LX80</accession>
<evidence type="ECO:0000313" key="19">
    <source>
        <dbReference type="Proteomes" id="UP001519460"/>
    </source>
</evidence>
<dbReference type="Proteomes" id="UP001519460">
    <property type="component" value="Unassembled WGS sequence"/>
</dbReference>
<keyword evidence="10" id="KW-0325">Glycoprotein</keyword>
<dbReference type="PANTHER" id="PTHR11010">
    <property type="entry name" value="PROTEASE S28 PRO-X CARBOXYPEPTIDASE-RELATED"/>
    <property type="match status" value="1"/>
</dbReference>
<dbReference type="Gene3D" id="1.20.120.980">
    <property type="entry name" value="Serine carboxypeptidase S28, SKS domain"/>
    <property type="match status" value="1"/>
</dbReference>
<dbReference type="GO" id="GO:0006508">
    <property type="term" value="P:proteolysis"/>
    <property type="evidence" value="ECO:0007669"/>
    <property type="project" value="UniProtKB-KW"/>
</dbReference>
<comment type="catalytic activity">
    <reaction evidence="12">
        <text>Cleavage of a -Pro-|-Xaa bond to release a C-terminal amino acid.</text>
        <dbReference type="EC" id="3.4.16.2"/>
    </reaction>
</comment>